<keyword evidence="5" id="KW-1185">Reference proteome</keyword>
<evidence type="ECO:0000313" key="5">
    <source>
        <dbReference type="Proteomes" id="UP000566819"/>
    </source>
</evidence>
<dbReference type="InterPro" id="IPR037143">
    <property type="entry name" value="4-PPantetheinyl_Trfase_dom_sf"/>
</dbReference>
<proteinExistence type="predicted"/>
<feature type="compositionally biased region" description="Polar residues" evidence="2">
    <location>
        <begin position="343"/>
        <end position="352"/>
    </location>
</feature>
<evidence type="ECO:0000259" key="3">
    <source>
        <dbReference type="Pfam" id="PF13902"/>
    </source>
</evidence>
<name>A0A8H4W2E0_9HELO</name>
<evidence type="ECO:0000313" key="4">
    <source>
        <dbReference type="EMBL" id="KAF4631182.1"/>
    </source>
</evidence>
<dbReference type="SUPFAM" id="SSF56214">
    <property type="entry name" value="4'-phosphopantetheinyl transferase"/>
    <property type="match status" value="1"/>
</dbReference>
<evidence type="ECO:0000256" key="1">
    <source>
        <dbReference type="SAM" id="Coils"/>
    </source>
</evidence>
<sequence>MAIYSSVAPPEQAVPITSTATANSNVEGANTTATAIATPARVNLSIPLDNTKVQDGVKGRKAGEALNRRDSLKRRDALLRGKEGSRRRQRWENDHLLHVPNAQPPLPQDWQPLPLHPITHVPYYLAPLWDLRAESSSSTKSNAKKGETSEKGRVPLELKRKLKKRKGAKSLLQELEEEVRRFVGEYQGAGEVKRWEEGKDEEELVDSEDEEIVFVGRNVGMSDLVREERRKREVERVLKRERERKVWEGSVDERGGGFGRIERLLIKNRKYGANFPKRILTPAEFQRHGDPIDKCVKRYWKLVDSADSPDKETISQNEVSKSNPSLVGQLKAVFKGDSDTNTKDGSSANPQNGIVGDLQNGSRIGSPAELLRGPSQFLAGRFAAKEAIIKAHHSRRLTYQDINIYKQTKSENGMSRAPLALIRIEGSSGWEDAQCVPISISHDGDYATATCIAYEPSPGAVFETAEDVTEVFSTLGNDTIEAEETSDFLDHEDFPSPKDKIEIEEEDSVNLHQLDFMKEASWAQMTNQDKLDSIKKHYHAMRAQGIQPGEGFCREMYHLCAIVPKERWLSVLKRVRNIVESTPPAELQVIAQKEQNIRDTMQLVHTHAMRTLDQLRVTFPGKITGRSRLLHQQSIVQIDNLPKDCTEADLNSLAADTLKDSGETSETIHICLCKDSTDRTSLGVAFFHFGFKIRGFTDPKKQRDSVILRFRKHFQSTGSDLLFTSGELRGLFSKDESVEESAVVRKLGILRPGTYRADFTESGTRVMFIKHSVDGLATELANRLELEKE</sequence>
<dbReference type="EMBL" id="JAAMPI010000468">
    <property type="protein sequence ID" value="KAF4631182.1"/>
    <property type="molecule type" value="Genomic_DNA"/>
</dbReference>
<dbReference type="Gene3D" id="3.90.470.20">
    <property type="entry name" value="4'-phosphopantetheinyl transferase domain"/>
    <property type="match status" value="1"/>
</dbReference>
<dbReference type="GO" id="GO:0008897">
    <property type="term" value="F:holo-[acyl-carrier-protein] synthase activity"/>
    <property type="evidence" value="ECO:0007669"/>
    <property type="project" value="InterPro"/>
</dbReference>
<evidence type="ECO:0000256" key="2">
    <source>
        <dbReference type="SAM" id="MobiDB-lite"/>
    </source>
</evidence>
<organism evidence="4 5">
    <name type="scientific">Cudoniella acicularis</name>
    <dbReference type="NCBI Taxonomy" id="354080"/>
    <lineage>
        <taxon>Eukaryota</taxon>
        <taxon>Fungi</taxon>
        <taxon>Dikarya</taxon>
        <taxon>Ascomycota</taxon>
        <taxon>Pezizomycotina</taxon>
        <taxon>Leotiomycetes</taxon>
        <taxon>Helotiales</taxon>
        <taxon>Tricladiaceae</taxon>
        <taxon>Cudoniella</taxon>
    </lineage>
</organism>
<dbReference type="Pfam" id="PF13902">
    <property type="entry name" value="R3H-assoc"/>
    <property type="match status" value="1"/>
</dbReference>
<dbReference type="OrthoDB" id="10256743at2759"/>
<gene>
    <name evidence="4" type="ORF">G7Y89_g6950</name>
</gene>
<feature type="domain" description="R3H-associated N-terminal" evidence="3">
    <location>
        <begin position="66"/>
        <end position="180"/>
    </location>
</feature>
<accession>A0A8H4W2E0</accession>
<dbReference type="Proteomes" id="UP000566819">
    <property type="component" value="Unassembled WGS sequence"/>
</dbReference>
<reference evidence="4 5" key="1">
    <citation type="submission" date="2020-03" db="EMBL/GenBank/DDBJ databases">
        <title>Draft Genome Sequence of Cudoniella acicularis.</title>
        <authorList>
            <person name="Buettner E."/>
            <person name="Kellner H."/>
        </authorList>
    </citation>
    <scope>NUCLEOTIDE SEQUENCE [LARGE SCALE GENOMIC DNA]</scope>
    <source>
        <strain evidence="4 5">DSM 108380</strain>
    </source>
</reference>
<comment type="caution">
    <text evidence="4">The sequence shown here is derived from an EMBL/GenBank/DDBJ whole genome shotgun (WGS) entry which is preliminary data.</text>
</comment>
<dbReference type="AlphaFoldDB" id="A0A8H4W2E0"/>
<protein>
    <recommendedName>
        <fullName evidence="3">R3H-associated N-terminal domain-containing protein</fullName>
    </recommendedName>
</protein>
<dbReference type="InterPro" id="IPR025952">
    <property type="entry name" value="R3H-assoc_dom"/>
</dbReference>
<feature type="coiled-coil region" evidence="1">
    <location>
        <begin position="158"/>
        <end position="185"/>
    </location>
</feature>
<keyword evidence="1" id="KW-0175">Coiled coil</keyword>
<dbReference type="GO" id="GO:0000287">
    <property type="term" value="F:magnesium ion binding"/>
    <property type="evidence" value="ECO:0007669"/>
    <property type="project" value="InterPro"/>
</dbReference>
<feature type="region of interest" description="Disordered" evidence="2">
    <location>
        <begin position="336"/>
        <end position="360"/>
    </location>
</feature>